<evidence type="ECO:0000313" key="2">
    <source>
        <dbReference type="Proteomes" id="UP000887572"/>
    </source>
</evidence>
<evidence type="ECO:0000313" key="3">
    <source>
        <dbReference type="WBParaSite" id="Gr19_v10_g16518.t1"/>
    </source>
</evidence>
<proteinExistence type="predicted"/>
<organism evidence="2 3">
    <name type="scientific">Globodera rostochiensis</name>
    <name type="common">Golden nematode worm</name>
    <name type="synonym">Heterodera rostochiensis</name>
    <dbReference type="NCBI Taxonomy" id="31243"/>
    <lineage>
        <taxon>Eukaryota</taxon>
        <taxon>Metazoa</taxon>
        <taxon>Ecdysozoa</taxon>
        <taxon>Nematoda</taxon>
        <taxon>Chromadorea</taxon>
        <taxon>Rhabditida</taxon>
        <taxon>Tylenchina</taxon>
        <taxon>Tylenchomorpha</taxon>
        <taxon>Tylenchoidea</taxon>
        <taxon>Heteroderidae</taxon>
        <taxon>Heteroderinae</taxon>
        <taxon>Globodera</taxon>
    </lineage>
</organism>
<name>A0A914HE52_GLORO</name>
<sequence length="95" mass="10876">MRCLSMSPSMPSEREEHFWPLEAKMGKGKMAKNIICCPFKQFEPNLRLCMNHFEPYRIVSDNPADNVNGASDNCRRTTPSTAKKLHKMLSRSTPC</sequence>
<reference evidence="3" key="1">
    <citation type="submission" date="2022-11" db="UniProtKB">
        <authorList>
            <consortium name="WormBaseParasite"/>
        </authorList>
    </citation>
    <scope>IDENTIFICATION</scope>
</reference>
<accession>A0A914HE52</accession>
<feature type="region of interest" description="Disordered" evidence="1">
    <location>
        <begin position="62"/>
        <end position="95"/>
    </location>
</feature>
<feature type="compositionally biased region" description="Polar residues" evidence="1">
    <location>
        <begin position="63"/>
        <end position="81"/>
    </location>
</feature>
<protein>
    <submittedName>
        <fullName evidence="3">THAP-type domain-containing protein</fullName>
    </submittedName>
</protein>
<dbReference type="AlphaFoldDB" id="A0A914HE52"/>
<dbReference type="Proteomes" id="UP000887572">
    <property type="component" value="Unplaced"/>
</dbReference>
<evidence type="ECO:0000256" key="1">
    <source>
        <dbReference type="SAM" id="MobiDB-lite"/>
    </source>
</evidence>
<dbReference type="WBParaSite" id="Gr19_v10_g16518.t1">
    <property type="protein sequence ID" value="Gr19_v10_g16518.t1"/>
    <property type="gene ID" value="Gr19_v10_g16518"/>
</dbReference>
<keyword evidence="2" id="KW-1185">Reference proteome</keyword>